<organism evidence="2 3">
    <name type="scientific">Encephalitozoon hellem</name>
    <name type="common">Microsporidian parasite</name>
    <dbReference type="NCBI Taxonomy" id="27973"/>
    <lineage>
        <taxon>Eukaryota</taxon>
        <taxon>Fungi</taxon>
        <taxon>Fungi incertae sedis</taxon>
        <taxon>Microsporidia</taxon>
        <taxon>Unikaryonidae</taxon>
        <taxon>Encephalitozoon</taxon>
    </lineage>
</organism>
<gene>
    <name evidence="2" type="ORF">GPU96_02g02280</name>
</gene>
<feature type="transmembrane region" description="Helical" evidence="1">
    <location>
        <begin position="50"/>
        <end position="75"/>
    </location>
</feature>
<dbReference type="Proteomes" id="UP001059546">
    <property type="component" value="Chromosome II"/>
</dbReference>
<keyword evidence="1" id="KW-0812">Transmembrane</keyword>
<proteinExistence type="predicted"/>
<protein>
    <recommendedName>
        <fullName evidence="4">Transmembrane protein</fullName>
    </recommendedName>
</protein>
<accession>A0A9Q9F7P0</accession>
<evidence type="ECO:0000313" key="2">
    <source>
        <dbReference type="EMBL" id="UTX42518.1"/>
    </source>
</evidence>
<reference evidence="2" key="1">
    <citation type="submission" date="2021-05" db="EMBL/GenBank/DDBJ databases">
        <title>Encephalitozoon hellem ATCC 50604 Complete Genome.</title>
        <authorList>
            <person name="Mascarenhas dos Santos A.C."/>
            <person name="Julian A.T."/>
            <person name="Pombert J.-F."/>
        </authorList>
    </citation>
    <scope>NUCLEOTIDE SEQUENCE</scope>
    <source>
        <strain evidence="2">ATCC 50604</strain>
    </source>
</reference>
<keyword evidence="1" id="KW-0472">Membrane</keyword>
<feature type="transmembrane region" description="Helical" evidence="1">
    <location>
        <begin position="7"/>
        <end position="30"/>
    </location>
</feature>
<keyword evidence="1" id="KW-1133">Transmembrane helix</keyword>
<sequence>MGCAGKFLGLVVWGGVYGIGGMWIVCGGLRGLMEWMCCDVLSLSLSVCLYDVVLCVVFGYMKCGIVVGMLVWLILSD</sequence>
<evidence type="ECO:0000313" key="3">
    <source>
        <dbReference type="Proteomes" id="UP001059546"/>
    </source>
</evidence>
<dbReference type="AlphaFoldDB" id="A0A9Q9F7P0"/>
<evidence type="ECO:0000256" key="1">
    <source>
        <dbReference type="SAM" id="Phobius"/>
    </source>
</evidence>
<dbReference type="EMBL" id="CP075148">
    <property type="protein sequence ID" value="UTX42518.1"/>
    <property type="molecule type" value="Genomic_DNA"/>
</dbReference>
<name>A0A9Q9F7P0_ENCHE</name>
<evidence type="ECO:0008006" key="4">
    <source>
        <dbReference type="Google" id="ProtNLM"/>
    </source>
</evidence>